<dbReference type="PROSITE" id="PS50238">
    <property type="entry name" value="RHOGAP"/>
    <property type="match status" value="1"/>
</dbReference>
<dbReference type="InterPro" id="IPR008936">
    <property type="entry name" value="Rho_GTPase_activation_prot"/>
</dbReference>
<feature type="region of interest" description="Disordered" evidence="2">
    <location>
        <begin position="20"/>
        <end position="68"/>
    </location>
</feature>
<dbReference type="SMART" id="SM00324">
    <property type="entry name" value="RhoGAP"/>
    <property type="match status" value="1"/>
</dbReference>
<feature type="compositionally biased region" description="Basic and acidic residues" evidence="2">
    <location>
        <begin position="116"/>
        <end position="132"/>
    </location>
</feature>
<reference evidence="4" key="1">
    <citation type="submission" date="2023-03" db="EMBL/GenBank/DDBJ databases">
        <title>Near-Complete genome sequence of Lipomyces tetrasporous NRRL Y-64009, an oleaginous yeast capable of growing on lignocellulosic hydrolysates.</title>
        <authorList>
            <consortium name="Lawrence Berkeley National Laboratory"/>
            <person name="Jagtap S.S."/>
            <person name="Liu J.-J."/>
            <person name="Walukiewicz H.E."/>
            <person name="Pangilinan J."/>
            <person name="Lipzen A."/>
            <person name="Ahrendt S."/>
            <person name="Koriabine M."/>
            <person name="Cobaugh K."/>
            <person name="Salamov A."/>
            <person name="Yoshinaga Y."/>
            <person name="Ng V."/>
            <person name="Daum C."/>
            <person name="Grigoriev I.V."/>
            <person name="Slininger P.J."/>
            <person name="Dien B.S."/>
            <person name="Jin Y.-S."/>
            <person name="Rao C.V."/>
        </authorList>
    </citation>
    <scope>NUCLEOTIDE SEQUENCE</scope>
    <source>
        <strain evidence="4">NRRL Y-64009</strain>
    </source>
</reference>
<dbReference type="GO" id="GO:0005096">
    <property type="term" value="F:GTPase activator activity"/>
    <property type="evidence" value="ECO:0007669"/>
    <property type="project" value="UniProtKB-KW"/>
</dbReference>
<feature type="compositionally biased region" description="Polar residues" evidence="2">
    <location>
        <begin position="135"/>
        <end position="147"/>
    </location>
</feature>
<feature type="region of interest" description="Disordered" evidence="2">
    <location>
        <begin position="193"/>
        <end position="272"/>
    </location>
</feature>
<evidence type="ECO:0000313" key="4">
    <source>
        <dbReference type="EMBL" id="KAJ8101182.1"/>
    </source>
</evidence>
<dbReference type="Gene3D" id="1.10.555.10">
    <property type="entry name" value="Rho GTPase activation protein"/>
    <property type="match status" value="1"/>
</dbReference>
<dbReference type="InterPro" id="IPR050729">
    <property type="entry name" value="Rho-GAP"/>
</dbReference>
<sequence>MSRRRNPLLARPKSMIIDQKTIESLTEETSEVRSKSRFNKRGSLNRNSNSTVSSTTSIAPSNSSMSLSSNAVANGQLSSTVNTAVMSPSSSSSTIASLSDKSPGSHSISSPPAKNQRRDILGRMRSSLDRRRNLPWNQSNKDNSLLSNLEPVSDLGQLPRAGRKNNSSTAFSLKQMTRSTSALFIFNSSKVCISSPSTSPSATEDSLSSTDSSASSESSPPTSITSASSTPCSPSPVRSHHENIPATIIEDEATDTESPTFTPKTLSTAVTSQIPRLRPVPRPRRNNGHITRPQTIVGFFRQSRLFFSSTSKSCDVFGMPLRDAVIATRLDVSRDDGRYWVPAVVTRCVEFLNHYGLQEEGLYRISGSVSGIEELKKEFAFYGEEMVLQPGVHDVHTIASLLKAYIRALPEELIAPTPQLFSILTQIAEEVPYDAIQDYMATLPVYVEFSPSPYALHPFFSRHISMQQESHDTFEFNVDSVSDNAHGQQIVLVDG</sequence>
<comment type="caution">
    <text evidence="4">The sequence shown here is derived from an EMBL/GenBank/DDBJ whole genome shotgun (WGS) entry which is preliminary data.</text>
</comment>
<dbReference type="Proteomes" id="UP001217417">
    <property type="component" value="Unassembled WGS sequence"/>
</dbReference>
<dbReference type="GO" id="GO:0005938">
    <property type="term" value="C:cell cortex"/>
    <property type="evidence" value="ECO:0007669"/>
    <property type="project" value="UniProtKB-ARBA"/>
</dbReference>
<gene>
    <name evidence="4" type="ORF">POJ06DRAFT_237331</name>
</gene>
<proteinExistence type="predicted"/>
<feature type="compositionally biased region" description="Low complexity" evidence="2">
    <location>
        <begin position="201"/>
        <end position="236"/>
    </location>
</feature>
<evidence type="ECO:0000313" key="5">
    <source>
        <dbReference type="Proteomes" id="UP001217417"/>
    </source>
</evidence>
<dbReference type="CDD" id="cd00159">
    <property type="entry name" value="RhoGAP"/>
    <property type="match status" value="1"/>
</dbReference>
<dbReference type="AlphaFoldDB" id="A0AAD7VSM0"/>
<dbReference type="SUPFAM" id="SSF48350">
    <property type="entry name" value="GTPase activation domain, GAP"/>
    <property type="match status" value="1"/>
</dbReference>
<dbReference type="RefSeq" id="XP_056044632.1">
    <property type="nucleotide sequence ID" value="XM_056185944.1"/>
</dbReference>
<feature type="compositionally biased region" description="Low complexity" evidence="2">
    <location>
        <begin position="87"/>
        <end position="102"/>
    </location>
</feature>
<feature type="domain" description="Rho-GAP" evidence="3">
    <location>
        <begin position="328"/>
        <end position="495"/>
    </location>
</feature>
<evidence type="ECO:0000256" key="1">
    <source>
        <dbReference type="ARBA" id="ARBA00022468"/>
    </source>
</evidence>
<organism evidence="4 5">
    <name type="scientific">Lipomyces tetrasporus</name>
    <dbReference type="NCBI Taxonomy" id="54092"/>
    <lineage>
        <taxon>Eukaryota</taxon>
        <taxon>Fungi</taxon>
        <taxon>Dikarya</taxon>
        <taxon>Ascomycota</taxon>
        <taxon>Saccharomycotina</taxon>
        <taxon>Lipomycetes</taxon>
        <taxon>Lipomycetales</taxon>
        <taxon>Lipomycetaceae</taxon>
        <taxon>Lipomyces</taxon>
    </lineage>
</organism>
<feature type="compositionally biased region" description="Low complexity" evidence="2">
    <location>
        <begin position="44"/>
        <end position="68"/>
    </location>
</feature>
<feature type="compositionally biased region" description="Polar residues" evidence="2">
    <location>
        <begin position="104"/>
        <end position="113"/>
    </location>
</feature>
<keyword evidence="1" id="KW-0343">GTPase activation</keyword>
<dbReference type="GO" id="GO:0007165">
    <property type="term" value="P:signal transduction"/>
    <property type="evidence" value="ECO:0007669"/>
    <property type="project" value="InterPro"/>
</dbReference>
<feature type="region of interest" description="Disordered" evidence="2">
    <location>
        <begin position="83"/>
        <end position="170"/>
    </location>
</feature>
<keyword evidence="5" id="KW-1185">Reference proteome</keyword>
<name>A0AAD7VSM0_9ASCO</name>
<evidence type="ECO:0000259" key="3">
    <source>
        <dbReference type="PROSITE" id="PS50238"/>
    </source>
</evidence>
<feature type="compositionally biased region" description="Polar residues" evidence="2">
    <location>
        <begin position="256"/>
        <end position="272"/>
    </location>
</feature>
<dbReference type="EMBL" id="JARPMG010000004">
    <property type="protein sequence ID" value="KAJ8101182.1"/>
    <property type="molecule type" value="Genomic_DNA"/>
</dbReference>
<dbReference type="GO" id="GO:0005933">
    <property type="term" value="C:cellular bud"/>
    <property type="evidence" value="ECO:0007669"/>
    <property type="project" value="UniProtKB-ARBA"/>
</dbReference>
<accession>A0AAD7VSM0</accession>
<dbReference type="GeneID" id="80881110"/>
<dbReference type="PANTHER" id="PTHR23176:SF0">
    <property type="entry name" value="RHO GTPASE ACTIVATING PROTEIN AT 19D, ISOFORM D"/>
    <property type="match status" value="1"/>
</dbReference>
<dbReference type="InterPro" id="IPR000198">
    <property type="entry name" value="RhoGAP_dom"/>
</dbReference>
<evidence type="ECO:0000256" key="2">
    <source>
        <dbReference type="SAM" id="MobiDB-lite"/>
    </source>
</evidence>
<dbReference type="PANTHER" id="PTHR23176">
    <property type="entry name" value="RHO/RAC/CDC GTPASE-ACTIVATING PROTEIN"/>
    <property type="match status" value="1"/>
</dbReference>
<dbReference type="Pfam" id="PF00620">
    <property type="entry name" value="RhoGAP"/>
    <property type="match status" value="1"/>
</dbReference>
<protein>
    <recommendedName>
        <fullName evidence="3">Rho-GAP domain-containing protein</fullName>
    </recommendedName>
</protein>